<dbReference type="InParanoid" id="F4R4V7"/>
<sequence>MEAQLPIQLAANEPDPPLDPTARLFGIERMKTVRQKNTSFPQTKGKKAIPTASTATSGTSNQAESVAPSVPSQGPSANLRQDSDDENARIRKKSKTSQSKTSQPTGDKQDVYDDVELYYGEPTCGPDDFS</sequence>
<gene>
    <name evidence="2" type="ORF">MELLADRAFT_87199</name>
</gene>
<accession>F4R4V7</accession>
<feature type="compositionally biased region" description="Polar residues" evidence="1">
    <location>
        <begin position="51"/>
        <end position="80"/>
    </location>
</feature>
<evidence type="ECO:0000256" key="1">
    <source>
        <dbReference type="SAM" id="MobiDB-lite"/>
    </source>
</evidence>
<protein>
    <submittedName>
        <fullName evidence="2">Uncharacterized protein</fullName>
    </submittedName>
</protein>
<dbReference type="RefSeq" id="XP_007403813.1">
    <property type="nucleotide sequence ID" value="XM_007403751.1"/>
</dbReference>
<evidence type="ECO:0000313" key="3">
    <source>
        <dbReference type="Proteomes" id="UP000001072"/>
    </source>
</evidence>
<dbReference type="AlphaFoldDB" id="F4R4V7"/>
<organism evidence="3">
    <name type="scientific">Melampsora larici-populina (strain 98AG31 / pathotype 3-4-7)</name>
    <name type="common">Poplar leaf rust fungus</name>
    <dbReference type="NCBI Taxonomy" id="747676"/>
    <lineage>
        <taxon>Eukaryota</taxon>
        <taxon>Fungi</taxon>
        <taxon>Dikarya</taxon>
        <taxon>Basidiomycota</taxon>
        <taxon>Pucciniomycotina</taxon>
        <taxon>Pucciniomycetes</taxon>
        <taxon>Pucciniales</taxon>
        <taxon>Melampsoraceae</taxon>
        <taxon>Melampsora</taxon>
    </lineage>
</organism>
<name>F4R4V7_MELLP</name>
<keyword evidence="3" id="KW-1185">Reference proteome</keyword>
<feature type="region of interest" description="Disordered" evidence="1">
    <location>
        <begin position="1"/>
        <end position="130"/>
    </location>
</feature>
<dbReference type="HOGENOM" id="CLU_1938611_0_0_1"/>
<dbReference type="EMBL" id="GL883090">
    <property type="protein sequence ID" value="EGG12875.1"/>
    <property type="molecule type" value="Genomic_DNA"/>
</dbReference>
<dbReference type="KEGG" id="mlr:MELLADRAFT_87199"/>
<dbReference type="GeneID" id="18934426"/>
<dbReference type="VEuPathDB" id="FungiDB:MELLADRAFT_87199"/>
<reference evidence="3" key="1">
    <citation type="journal article" date="2011" name="Proc. Natl. Acad. Sci. U.S.A.">
        <title>Obligate biotrophy features unraveled by the genomic analysis of rust fungi.</title>
        <authorList>
            <person name="Duplessis S."/>
            <person name="Cuomo C.A."/>
            <person name="Lin Y.-C."/>
            <person name="Aerts A."/>
            <person name="Tisserant E."/>
            <person name="Veneault-Fourrey C."/>
            <person name="Joly D.L."/>
            <person name="Hacquard S."/>
            <person name="Amselem J."/>
            <person name="Cantarel B.L."/>
            <person name="Chiu R."/>
            <person name="Coutinho P.M."/>
            <person name="Feau N."/>
            <person name="Field M."/>
            <person name="Frey P."/>
            <person name="Gelhaye E."/>
            <person name="Goldberg J."/>
            <person name="Grabherr M.G."/>
            <person name="Kodira C.D."/>
            <person name="Kohler A."/>
            <person name="Kuees U."/>
            <person name="Lindquist E.A."/>
            <person name="Lucas S.M."/>
            <person name="Mago R."/>
            <person name="Mauceli E."/>
            <person name="Morin E."/>
            <person name="Murat C."/>
            <person name="Pangilinan J.L."/>
            <person name="Park R."/>
            <person name="Pearson M."/>
            <person name="Quesneville H."/>
            <person name="Rouhier N."/>
            <person name="Sakthikumar S."/>
            <person name="Salamov A.A."/>
            <person name="Schmutz J."/>
            <person name="Selles B."/>
            <person name="Shapiro H."/>
            <person name="Tanguay P."/>
            <person name="Tuskan G.A."/>
            <person name="Henrissat B."/>
            <person name="Van de Peer Y."/>
            <person name="Rouze P."/>
            <person name="Ellis J.G."/>
            <person name="Dodds P.N."/>
            <person name="Schein J.E."/>
            <person name="Zhong S."/>
            <person name="Hamelin R.C."/>
            <person name="Grigoriev I.V."/>
            <person name="Szabo L.J."/>
            <person name="Martin F."/>
        </authorList>
    </citation>
    <scope>NUCLEOTIDE SEQUENCE [LARGE SCALE GENOMIC DNA]</scope>
    <source>
        <strain evidence="3">98AG31 / pathotype 3-4-7</strain>
    </source>
</reference>
<evidence type="ECO:0000313" key="2">
    <source>
        <dbReference type="EMBL" id="EGG12875.1"/>
    </source>
</evidence>
<dbReference type="Proteomes" id="UP000001072">
    <property type="component" value="Unassembled WGS sequence"/>
</dbReference>
<proteinExistence type="predicted"/>